<evidence type="ECO:0000313" key="2">
    <source>
        <dbReference type="EMBL" id="KCZ92371.1"/>
    </source>
</evidence>
<proteinExistence type="predicted"/>
<comment type="caution">
    <text evidence="2">The sequence shown here is derived from an EMBL/GenBank/DDBJ whole genome shotgun (WGS) entry which is preliminary data.</text>
</comment>
<evidence type="ECO:0000256" key="1">
    <source>
        <dbReference type="SAM" id="SignalP"/>
    </source>
</evidence>
<dbReference type="Proteomes" id="UP000025171">
    <property type="component" value="Unassembled WGS sequence"/>
</dbReference>
<dbReference type="RefSeq" id="WP_035616593.1">
    <property type="nucleotide sequence ID" value="NZ_ARYK01000004.1"/>
</dbReference>
<evidence type="ECO:0000313" key="3">
    <source>
        <dbReference type="Proteomes" id="UP000025171"/>
    </source>
</evidence>
<keyword evidence="1" id="KW-0732">Signal</keyword>
<feature type="chain" id="PRO_5001577587" description="DUF2946 domain-containing protein" evidence="1">
    <location>
        <begin position="22"/>
        <end position="123"/>
    </location>
</feature>
<evidence type="ECO:0008006" key="4">
    <source>
        <dbReference type="Google" id="ProtNLM"/>
    </source>
</evidence>
<dbReference type="OrthoDB" id="7632653at2"/>
<dbReference type="AlphaFoldDB" id="A0A059FPB6"/>
<protein>
    <recommendedName>
        <fullName evidence="4">DUF2946 domain-containing protein</fullName>
    </recommendedName>
</protein>
<organism evidence="2 3">
    <name type="scientific">Hyphomonas johnsonii MHS-2</name>
    <dbReference type="NCBI Taxonomy" id="1280950"/>
    <lineage>
        <taxon>Bacteria</taxon>
        <taxon>Pseudomonadati</taxon>
        <taxon>Pseudomonadota</taxon>
        <taxon>Alphaproteobacteria</taxon>
        <taxon>Hyphomonadales</taxon>
        <taxon>Hyphomonadaceae</taxon>
        <taxon>Hyphomonas</taxon>
    </lineage>
</organism>
<dbReference type="EMBL" id="ARYK01000004">
    <property type="protein sequence ID" value="KCZ92371.1"/>
    <property type="molecule type" value="Genomic_DNA"/>
</dbReference>
<reference evidence="2 3" key="1">
    <citation type="journal article" date="2014" name="Antonie Van Leeuwenhoek">
        <title>Hyphomonas beringensis sp. nov. and Hyphomonas chukchiensis sp. nov., isolated from surface seawater of the Bering Sea and Chukchi Sea.</title>
        <authorList>
            <person name="Li C."/>
            <person name="Lai Q."/>
            <person name="Li G."/>
            <person name="Dong C."/>
            <person name="Wang J."/>
            <person name="Liao Y."/>
            <person name="Shao Z."/>
        </authorList>
    </citation>
    <scope>NUCLEOTIDE SEQUENCE [LARGE SCALE GENOMIC DNA]</scope>
    <source>
        <strain evidence="2 3">MHS-2</strain>
    </source>
</reference>
<dbReference type="eggNOG" id="ENOG50305BA">
    <property type="taxonomic scope" value="Bacteria"/>
</dbReference>
<feature type="signal peptide" evidence="1">
    <location>
        <begin position="1"/>
        <end position="21"/>
    </location>
</feature>
<sequence>MHRLARLSRHLLLLLAFVAYAANGMQTHLRLQPGETVSVLLCGNGGGDSVDLTFGDGPAEADTKACCGACLIAAPVLPQVPHLTHPVRGILPTWTAAFAPPVWPGSPLWPGAPPQGPPLARKA</sequence>
<dbReference type="PATRIC" id="fig|1280950.3.peg.2011"/>
<gene>
    <name evidence="2" type="ORF">HJO_10059</name>
</gene>
<keyword evidence="3" id="KW-1185">Reference proteome</keyword>
<dbReference type="STRING" id="1280950.HJO_10059"/>
<name>A0A059FPB6_9PROT</name>
<accession>A0A059FPB6</accession>